<reference evidence="15 16" key="1">
    <citation type="submission" date="2020-02" db="EMBL/GenBank/DDBJ databases">
        <title>Complete genome sequence of the novel Campylobacter species Candidatus Campylobacter infans.</title>
        <authorList>
            <person name="Duim B."/>
            <person name="Zomer A."/>
            <person name="van der Graaf L."/>
            <person name="Wagenaar J."/>
        </authorList>
    </citation>
    <scope>NUCLEOTIDE SEQUENCE [LARGE SCALE GENOMIC DNA]</scope>
    <source>
        <strain evidence="15 16">19S00001</strain>
    </source>
</reference>
<evidence type="ECO:0000259" key="14">
    <source>
        <dbReference type="Pfam" id="PF01930"/>
    </source>
</evidence>
<keyword evidence="16" id="KW-1185">Reference proteome</keyword>
<dbReference type="Pfam" id="PF01930">
    <property type="entry name" value="Cas_Cas4"/>
    <property type="match status" value="1"/>
</dbReference>
<dbReference type="PANTHER" id="PTHR36531:SF6">
    <property type="entry name" value="DNA REPLICATION ATP-DEPENDENT HELICASE_NUCLEASE DNA2"/>
    <property type="match status" value="1"/>
</dbReference>
<proteinExistence type="inferred from homology"/>
<sequence>MFCPRIFYFYNFCDIKLHYPEYVKAGVEFHAKQDELFKSRKFSKFQIPYIKIYNNFYLENNELCGVADLILECNDEIIVAEFKNQGTLRLSAGSKMQLIAYSKLTSEFFNKPFNKIILCHGKNLKFKIFQINQADIANFNKILEQMKVILENENFPNSSASLAACAQCEFRNYCDDRE</sequence>
<evidence type="ECO:0000256" key="5">
    <source>
        <dbReference type="ARBA" id="ARBA00022722"/>
    </source>
</evidence>
<evidence type="ECO:0000256" key="11">
    <source>
        <dbReference type="ARBA" id="ARBA00023118"/>
    </source>
</evidence>
<comment type="cofactor">
    <cofactor evidence="13">
        <name>iron-sulfur cluster</name>
        <dbReference type="ChEBI" id="CHEBI:30408"/>
    </cofactor>
</comment>
<evidence type="ECO:0000256" key="4">
    <source>
        <dbReference type="ARBA" id="ARBA00020049"/>
    </source>
</evidence>
<accession>A0A7H9CKV1</accession>
<comment type="function">
    <text evidence="13">CRISPR (clustered regularly interspaced short palindromic repeat) is an adaptive immune system that provides protection against mobile genetic elements (viruses, transposable elements and conjugative plasmids). CRISPR clusters contain sequences complementary to antecedent mobile elements and target invading nucleic acids. CRISPR clusters are transcribed and processed into CRISPR RNA (crRNA).</text>
</comment>
<dbReference type="InterPro" id="IPR051827">
    <property type="entry name" value="Cas4_exonuclease"/>
</dbReference>
<feature type="domain" description="DUF83" evidence="14">
    <location>
        <begin position="2"/>
        <end position="174"/>
    </location>
</feature>
<dbReference type="GO" id="GO:0046872">
    <property type="term" value="F:metal ion binding"/>
    <property type="evidence" value="ECO:0007669"/>
    <property type="project" value="UniProtKB-KW"/>
</dbReference>
<dbReference type="KEGG" id="cinf:CINF_0934"/>
<comment type="similarity">
    <text evidence="2 13">Belongs to the CRISPR-associated exonuclease Cas4 family.</text>
</comment>
<dbReference type="Proteomes" id="UP000509414">
    <property type="component" value="Chromosome"/>
</dbReference>
<evidence type="ECO:0000313" key="16">
    <source>
        <dbReference type="Proteomes" id="UP000509414"/>
    </source>
</evidence>
<evidence type="ECO:0000256" key="3">
    <source>
        <dbReference type="ARBA" id="ARBA00012768"/>
    </source>
</evidence>
<keyword evidence="12 13" id="KW-0464">Manganese</keyword>
<evidence type="ECO:0000256" key="8">
    <source>
        <dbReference type="ARBA" id="ARBA00022839"/>
    </source>
</evidence>
<dbReference type="PANTHER" id="PTHR36531">
    <property type="entry name" value="CRISPR-ASSOCIATED EXONUCLEASE CAS4"/>
    <property type="match status" value="1"/>
</dbReference>
<dbReference type="GO" id="GO:0004527">
    <property type="term" value="F:exonuclease activity"/>
    <property type="evidence" value="ECO:0007669"/>
    <property type="project" value="UniProtKB-KW"/>
</dbReference>
<keyword evidence="5 13" id="KW-0540">Nuclease</keyword>
<keyword evidence="11 13" id="KW-0051">Antiviral defense</keyword>
<protein>
    <recommendedName>
        <fullName evidence="4 13">CRISPR-associated exonuclease Cas4</fullName>
        <ecNumber evidence="3 13">3.1.12.1</ecNumber>
    </recommendedName>
</protein>
<name>A0A7H9CKV1_9BACT</name>
<organism evidence="15 16">
    <name type="scientific">Candidatus Campylobacter infans</name>
    <dbReference type="NCBI Taxonomy" id="2561898"/>
    <lineage>
        <taxon>Bacteria</taxon>
        <taxon>Pseudomonadati</taxon>
        <taxon>Campylobacterota</taxon>
        <taxon>Epsilonproteobacteria</taxon>
        <taxon>Campylobacterales</taxon>
        <taxon>Campylobacteraceae</taxon>
        <taxon>Campylobacter</taxon>
    </lineage>
</organism>
<dbReference type="GO" id="GO:0051536">
    <property type="term" value="F:iron-sulfur cluster binding"/>
    <property type="evidence" value="ECO:0007669"/>
    <property type="project" value="UniProtKB-KW"/>
</dbReference>
<dbReference type="NCBIfam" id="TIGR00372">
    <property type="entry name" value="cas4"/>
    <property type="match status" value="1"/>
</dbReference>
<evidence type="ECO:0000256" key="2">
    <source>
        <dbReference type="ARBA" id="ARBA00009189"/>
    </source>
</evidence>
<evidence type="ECO:0000256" key="12">
    <source>
        <dbReference type="ARBA" id="ARBA00023211"/>
    </source>
</evidence>
<dbReference type="InterPro" id="IPR013343">
    <property type="entry name" value="CRISPR-assoc_prot_Cas4"/>
</dbReference>
<evidence type="ECO:0000256" key="1">
    <source>
        <dbReference type="ARBA" id="ARBA00001966"/>
    </source>
</evidence>
<dbReference type="InterPro" id="IPR011604">
    <property type="entry name" value="PDDEXK-like_dom_sf"/>
</dbReference>
<evidence type="ECO:0000256" key="7">
    <source>
        <dbReference type="ARBA" id="ARBA00022801"/>
    </source>
</evidence>
<comment type="cofactor">
    <cofactor evidence="1">
        <name>[4Fe-4S] cluster</name>
        <dbReference type="ChEBI" id="CHEBI:49883"/>
    </cofactor>
</comment>
<dbReference type="AlphaFoldDB" id="A0A7H9CKV1"/>
<dbReference type="Gene3D" id="3.90.320.10">
    <property type="match status" value="1"/>
</dbReference>
<keyword evidence="8 13" id="KW-0269">Exonuclease</keyword>
<evidence type="ECO:0000256" key="13">
    <source>
        <dbReference type="RuleBase" id="RU365022"/>
    </source>
</evidence>
<evidence type="ECO:0000256" key="9">
    <source>
        <dbReference type="ARBA" id="ARBA00023004"/>
    </source>
</evidence>
<gene>
    <name evidence="15" type="primary">cas4</name>
    <name evidence="15" type="ORF">CINF_0934</name>
</gene>
<comment type="cofactor">
    <cofactor evidence="13">
        <name>Mg(2+)</name>
        <dbReference type="ChEBI" id="CHEBI:18420"/>
    </cofactor>
    <cofactor evidence="13">
        <name>Mn(2+)</name>
        <dbReference type="ChEBI" id="CHEBI:29035"/>
    </cofactor>
    <text evidence="13">Mg(2+) or Mn(2+) required for ssDNA cleavage activity.</text>
</comment>
<evidence type="ECO:0000256" key="10">
    <source>
        <dbReference type="ARBA" id="ARBA00023014"/>
    </source>
</evidence>
<dbReference type="GO" id="GO:0051607">
    <property type="term" value="P:defense response to virus"/>
    <property type="evidence" value="ECO:0007669"/>
    <property type="project" value="UniProtKB-KW"/>
</dbReference>
<keyword evidence="7 13" id="KW-0378">Hydrolase</keyword>
<dbReference type="EMBL" id="CP049075">
    <property type="protein sequence ID" value="QLI05439.1"/>
    <property type="molecule type" value="Genomic_DNA"/>
</dbReference>
<keyword evidence="6 13" id="KW-0479">Metal-binding</keyword>
<keyword evidence="10 13" id="KW-0411">Iron-sulfur</keyword>
<evidence type="ECO:0000256" key="6">
    <source>
        <dbReference type="ARBA" id="ARBA00022723"/>
    </source>
</evidence>
<keyword evidence="9 13" id="KW-0408">Iron</keyword>
<dbReference type="InterPro" id="IPR022765">
    <property type="entry name" value="Dna2/Cas4_DUF83"/>
</dbReference>
<evidence type="ECO:0000313" key="15">
    <source>
        <dbReference type="EMBL" id="QLI05439.1"/>
    </source>
</evidence>
<dbReference type="EC" id="3.1.12.1" evidence="3 13"/>